<keyword evidence="3" id="KW-1185">Reference proteome</keyword>
<dbReference type="EMBL" id="JANBPY010000151">
    <property type="protein sequence ID" value="KAJ1968663.1"/>
    <property type="molecule type" value="Genomic_DNA"/>
</dbReference>
<dbReference type="GO" id="GO:0005634">
    <property type="term" value="C:nucleus"/>
    <property type="evidence" value="ECO:0007669"/>
    <property type="project" value="TreeGrafter"/>
</dbReference>
<dbReference type="InterPro" id="IPR042452">
    <property type="entry name" value="ZPR1_Znf1/2"/>
</dbReference>
<dbReference type="PANTHER" id="PTHR10876:SF0">
    <property type="entry name" value="ZINC FINGER PROTEIN ZPR1"/>
    <property type="match status" value="1"/>
</dbReference>
<feature type="domain" description="Zinc finger ZPR1-type" evidence="1">
    <location>
        <begin position="23"/>
        <end position="98"/>
    </location>
</feature>
<keyword evidence="2" id="KW-0863">Zinc-finger</keyword>
<dbReference type="GO" id="GO:0008270">
    <property type="term" value="F:zinc ion binding"/>
    <property type="evidence" value="ECO:0007669"/>
    <property type="project" value="UniProtKB-KW"/>
</dbReference>
<dbReference type="FunFam" id="2.20.25.420:FF:000001">
    <property type="entry name" value="Zinc finger protein ZPR1"/>
    <property type="match status" value="1"/>
</dbReference>
<feature type="non-terminal residue" evidence="2">
    <location>
        <position position="1"/>
    </location>
</feature>
<comment type="caution">
    <text evidence="2">The sequence shown here is derived from an EMBL/GenBank/DDBJ whole genome shotgun (WGS) entry which is preliminary data.</text>
</comment>
<evidence type="ECO:0000313" key="2">
    <source>
        <dbReference type="EMBL" id="KAJ1968663.1"/>
    </source>
</evidence>
<evidence type="ECO:0000313" key="3">
    <source>
        <dbReference type="Proteomes" id="UP001150925"/>
    </source>
</evidence>
<sequence>MAQEQEPLFVDLGDNSQPTEIESLCMNCHENGTTRLLLTRVPHFREIILMAFECPHCGFKNNEISSGSAVAEEGIRYKCRVEDAADLNRQLVKSDSAS</sequence>
<evidence type="ECO:0000259" key="1">
    <source>
        <dbReference type="SMART" id="SM00709"/>
    </source>
</evidence>
<dbReference type="PANTHER" id="PTHR10876">
    <property type="entry name" value="ZINC FINGER PROTEIN ZPR1"/>
    <property type="match status" value="1"/>
</dbReference>
<dbReference type="OrthoDB" id="308464at2759"/>
<keyword evidence="2" id="KW-0479">Metal-binding</keyword>
<organism evidence="2 3">
    <name type="scientific">Dispira parvispora</name>
    <dbReference type="NCBI Taxonomy" id="1520584"/>
    <lineage>
        <taxon>Eukaryota</taxon>
        <taxon>Fungi</taxon>
        <taxon>Fungi incertae sedis</taxon>
        <taxon>Zoopagomycota</taxon>
        <taxon>Kickxellomycotina</taxon>
        <taxon>Dimargaritomycetes</taxon>
        <taxon>Dimargaritales</taxon>
        <taxon>Dimargaritaceae</taxon>
        <taxon>Dispira</taxon>
    </lineage>
</organism>
<protein>
    <submittedName>
        <fullName evidence="2">Nucleolar zinc-finger protein</fullName>
    </submittedName>
</protein>
<dbReference type="Gene3D" id="2.20.25.420">
    <property type="entry name" value="ZPR1, zinc finger domain"/>
    <property type="match status" value="1"/>
</dbReference>
<dbReference type="AlphaFoldDB" id="A0A9W8AZ62"/>
<dbReference type="SMART" id="SM00709">
    <property type="entry name" value="Zpr1"/>
    <property type="match status" value="1"/>
</dbReference>
<proteinExistence type="predicted"/>
<dbReference type="InterPro" id="IPR004457">
    <property type="entry name" value="Znf_ZPR1"/>
</dbReference>
<dbReference type="Pfam" id="PF03367">
    <property type="entry name" value="Zn_ribbon_ZPR1"/>
    <property type="match status" value="1"/>
</dbReference>
<dbReference type="InterPro" id="IPR040141">
    <property type="entry name" value="ZPR1"/>
</dbReference>
<gene>
    <name evidence="2" type="primary">ZPR1_1</name>
    <name evidence="2" type="ORF">IWQ62_001103</name>
</gene>
<name>A0A9W8AZ62_9FUNG</name>
<reference evidence="2" key="1">
    <citation type="submission" date="2022-07" db="EMBL/GenBank/DDBJ databases">
        <title>Phylogenomic reconstructions and comparative analyses of Kickxellomycotina fungi.</title>
        <authorList>
            <person name="Reynolds N.K."/>
            <person name="Stajich J.E."/>
            <person name="Barry K."/>
            <person name="Grigoriev I.V."/>
            <person name="Crous P."/>
            <person name="Smith M.E."/>
        </authorList>
    </citation>
    <scope>NUCLEOTIDE SEQUENCE</scope>
    <source>
        <strain evidence="2">RSA 1196</strain>
    </source>
</reference>
<accession>A0A9W8AZ62</accession>
<keyword evidence="2" id="KW-0862">Zinc</keyword>
<dbReference type="Proteomes" id="UP001150925">
    <property type="component" value="Unassembled WGS sequence"/>
</dbReference>